<dbReference type="FunFam" id="1.10.510.10:FF:000076">
    <property type="entry name" value="Mitogen-activated protein kinase kinase kinase"/>
    <property type="match status" value="1"/>
</dbReference>
<evidence type="ECO:0000256" key="13">
    <source>
        <dbReference type="PROSITE-ProRule" id="PRU00192"/>
    </source>
</evidence>
<dbReference type="CDD" id="cd12059">
    <property type="entry name" value="SH3_MLK1-3"/>
    <property type="match status" value="1"/>
</dbReference>
<feature type="region of interest" description="Disordered" evidence="16">
    <location>
        <begin position="703"/>
        <end position="753"/>
    </location>
</feature>
<comment type="catalytic activity">
    <reaction evidence="11">
        <text>L-threonyl-[protein] + ATP = O-phospho-L-threonyl-[protein] + ADP + H(+)</text>
        <dbReference type="Rhea" id="RHEA:46608"/>
        <dbReference type="Rhea" id="RHEA-COMP:11060"/>
        <dbReference type="Rhea" id="RHEA-COMP:11605"/>
        <dbReference type="ChEBI" id="CHEBI:15378"/>
        <dbReference type="ChEBI" id="CHEBI:30013"/>
        <dbReference type="ChEBI" id="CHEBI:30616"/>
        <dbReference type="ChEBI" id="CHEBI:61977"/>
        <dbReference type="ChEBI" id="CHEBI:456216"/>
        <dbReference type="EC" id="2.7.11.25"/>
    </reaction>
</comment>
<feature type="compositionally biased region" description="Low complexity" evidence="16">
    <location>
        <begin position="568"/>
        <end position="581"/>
    </location>
</feature>
<dbReference type="Gene3D" id="1.10.510.10">
    <property type="entry name" value="Transferase(Phosphotransferase) domain 1"/>
    <property type="match status" value="1"/>
</dbReference>
<dbReference type="Proteomes" id="UP000759131">
    <property type="component" value="Unassembled WGS sequence"/>
</dbReference>
<dbReference type="SUPFAM" id="SSF56112">
    <property type="entry name" value="Protein kinase-like (PK-like)"/>
    <property type="match status" value="1"/>
</dbReference>
<accession>A0A7R9KDD2</accession>
<evidence type="ECO:0000256" key="6">
    <source>
        <dbReference type="ARBA" id="ARBA00022679"/>
    </source>
</evidence>
<dbReference type="InterPro" id="IPR017441">
    <property type="entry name" value="Protein_kinase_ATP_BS"/>
</dbReference>
<dbReference type="InterPro" id="IPR001452">
    <property type="entry name" value="SH3_domain"/>
</dbReference>
<evidence type="ECO:0000313" key="19">
    <source>
        <dbReference type="EMBL" id="CAD7620991.1"/>
    </source>
</evidence>
<evidence type="ECO:0000256" key="15">
    <source>
        <dbReference type="SAM" id="Coils"/>
    </source>
</evidence>
<dbReference type="InterPro" id="IPR008271">
    <property type="entry name" value="Ser/Thr_kinase_AS"/>
</dbReference>
<keyword evidence="10 14" id="KW-0067">ATP-binding</keyword>
<dbReference type="EMBL" id="CAJPIZ010000435">
    <property type="protein sequence ID" value="CAG2101421.1"/>
    <property type="molecule type" value="Genomic_DNA"/>
</dbReference>
<dbReference type="GO" id="GO:0005524">
    <property type="term" value="F:ATP binding"/>
    <property type="evidence" value="ECO:0007669"/>
    <property type="project" value="UniProtKB-UniRule"/>
</dbReference>
<keyword evidence="15" id="KW-0175">Coiled coil</keyword>
<evidence type="ECO:0000313" key="20">
    <source>
        <dbReference type="Proteomes" id="UP000759131"/>
    </source>
</evidence>
<dbReference type="CDD" id="cd14061">
    <property type="entry name" value="STKc_MLK"/>
    <property type="match status" value="1"/>
</dbReference>
<evidence type="ECO:0000256" key="5">
    <source>
        <dbReference type="ARBA" id="ARBA00022527"/>
    </source>
</evidence>
<dbReference type="EMBL" id="OC855010">
    <property type="protein sequence ID" value="CAD7620991.1"/>
    <property type="molecule type" value="Genomic_DNA"/>
</dbReference>
<reference evidence="19" key="1">
    <citation type="submission" date="2020-11" db="EMBL/GenBank/DDBJ databases">
        <authorList>
            <person name="Tran Van P."/>
        </authorList>
    </citation>
    <scope>NUCLEOTIDE SEQUENCE</scope>
</reference>
<keyword evidence="20" id="KW-1185">Reference proteome</keyword>
<gene>
    <name evidence="19" type="ORF">OSB1V03_LOCUS1471</name>
</gene>
<comment type="similarity">
    <text evidence="2">Belongs to the protein kinase superfamily. STE Ser/Thr protein kinase family. MAP kinase kinase kinase subfamily.</text>
</comment>
<feature type="coiled-coil region" evidence="15">
    <location>
        <begin position="371"/>
        <end position="405"/>
    </location>
</feature>
<evidence type="ECO:0000256" key="10">
    <source>
        <dbReference type="ARBA" id="ARBA00022840"/>
    </source>
</evidence>
<keyword evidence="5" id="KW-0723">Serine/threonine-protein kinase</keyword>
<feature type="domain" description="SH3" evidence="17">
    <location>
        <begin position="9"/>
        <end position="73"/>
    </location>
</feature>
<feature type="binding site" evidence="14">
    <location>
        <position position="119"/>
    </location>
    <ligand>
        <name>ATP</name>
        <dbReference type="ChEBI" id="CHEBI:30616"/>
    </ligand>
</feature>
<dbReference type="InterPro" id="IPR000719">
    <property type="entry name" value="Prot_kinase_dom"/>
</dbReference>
<feature type="region of interest" description="Disordered" evidence="16">
    <location>
        <begin position="787"/>
        <end position="807"/>
    </location>
</feature>
<evidence type="ECO:0000256" key="11">
    <source>
        <dbReference type="ARBA" id="ARBA00047559"/>
    </source>
</evidence>
<dbReference type="InterPro" id="IPR001245">
    <property type="entry name" value="Ser-Thr/Tyr_kinase_cat_dom"/>
</dbReference>
<feature type="compositionally biased region" description="Low complexity" evidence="16">
    <location>
        <begin position="787"/>
        <end position="806"/>
    </location>
</feature>
<feature type="region of interest" description="Disordered" evidence="16">
    <location>
        <begin position="655"/>
        <end position="688"/>
    </location>
</feature>
<evidence type="ECO:0000256" key="7">
    <source>
        <dbReference type="ARBA" id="ARBA00022737"/>
    </source>
</evidence>
<protein>
    <recommendedName>
        <fullName evidence="3">mitogen-activated protein kinase kinase kinase</fullName>
        <ecNumber evidence="3">2.7.11.25</ecNumber>
    </recommendedName>
</protein>
<evidence type="ECO:0000256" key="4">
    <source>
        <dbReference type="ARBA" id="ARBA00022443"/>
    </source>
</evidence>
<dbReference type="EC" id="2.7.11.25" evidence="3"/>
<sequence length="881" mass="99660">MSGCGRPPQMTSIWTAIFDYEATGDDELSLQRGDRVEVLSTDTRISGDEGWWTGKIGQRVGIFPSNFVIPERCAPNEVPVLPQICQIDFNELKLEEVIGIGGFGKVYKGIWRGDEVAVKAARQDLNEDISEVLAGVRQEARLFWALDHPNIVHLIGVCLKEPNLCLVMEYLRGGSLNRVLSGKHIPPAVICEWAIQIADGMNYLHKKTPISLIHRDLKSSNVLLNEPIDDDNWFRKTLKITDLGLARELSKTTRMSQAGTYAWMAPEVIKSSTFSKASDVWSYGVVVWEILTGEMPYKGIDALAVAYGVAMNKLILPIPSSCPPEFKALLEACWDETPHNRPDFESILNSLIDIANSQFPETNAESFHTMRNDWKEEINQILEELKTKEKELRSREEELTKAMVEQQVKEQVLKERERELAEREMDLLGRELNVIILQQQHDSKPQPKKRKGKFRKKKLLKDMLKHGSTHEISLPQNFRHNITVTSSPESLSPTPTTGSVSRLRAYAVTPPPNTWGPSTRHQRERKRMNQVWKSEPNFDKGKGIPYQNMSTFYAYNTVLDDTPEECDSGLQSNEASSGSSSVEHRNKRKFFSSIDSAIGKIGAMIANIALGSDIRSVQKQNLQKASDDTYDGNSIDELDYYSGANIENKNATYHGHTKYSSRPSINVDFKGPQTYSRRKSSTTSCESDYNIANRDMVAEEMPNRYVDPSETRDNVSNAGHYRYHRRSSSNSSNINPSFKSSDEDFNKSGTHYQLNKSLRPTTLDLNSDKNYRKQYNVWNNSSISPVHSSPDSYYDMNSPSSPSTTPQRTVRFNFANAYRNPNTSHNLPIATNPNPRTTLMDVPADGQQLDATKPLTAILGNRKPNRKTIKHELYQEFGNYL</sequence>
<dbReference type="PANTHER" id="PTHR44329:SF293">
    <property type="entry name" value="MITOGEN-ACTIVATED PROTEIN KINASE KINASE KINASE"/>
    <property type="match status" value="1"/>
</dbReference>
<evidence type="ECO:0000259" key="18">
    <source>
        <dbReference type="PROSITE" id="PS50011"/>
    </source>
</evidence>
<comment type="cofactor">
    <cofactor evidence="1">
        <name>Mg(2+)</name>
        <dbReference type="ChEBI" id="CHEBI:18420"/>
    </cofactor>
</comment>
<evidence type="ECO:0000256" key="14">
    <source>
        <dbReference type="PROSITE-ProRule" id="PRU10141"/>
    </source>
</evidence>
<evidence type="ECO:0000256" key="16">
    <source>
        <dbReference type="SAM" id="MobiDB-lite"/>
    </source>
</evidence>
<feature type="domain" description="Protein kinase" evidence="18">
    <location>
        <begin position="92"/>
        <end position="359"/>
    </location>
</feature>
<dbReference type="PROSITE" id="PS00107">
    <property type="entry name" value="PROTEIN_KINASE_ATP"/>
    <property type="match status" value="1"/>
</dbReference>
<evidence type="ECO:0000256" key="1">
    <source>
        <dbReference type="ARBA" id="ARBA00001946"/>
    </source>
</evidence>
<dbReference type="PANTHER" id="PTHR44329">
    <property type="entry name" value="SERINE/THREONINE-PROTEIN KINASE TNNI3K-RELATED"/>
    <property type="match status" value="1"/>
</dbReference>
<dbReference type="SMART" id="SM00326">
    <property type="entry name" value="SH3"/>
    <property type="match status" value="1"/>
</dbReference>
<feature type="compositionally biased region" description="Low complexity" evidence="16">
    <location>
        <begin position="728"/>
        <end position="739"/>
    </location>
</feature>
<keyword evidence="9" id="KW-0418">Kinase</keyword>
<organism evidence="19">
    <name type="scientific">Medioppia subpectinata</name>
    <dbReference type="NCBI Taxonomy" id="1979941"/>
    <lineage>
        <taxon>Eukaryota</taxon>
        <taxon>Metazoa</taxon>
        <taxon>Ecdysozoa</taxon>
        <taxon>Arthropoda</taxon>
        <taxon>Chelicerata</taxon>
        <taxon>Arachnida</taxon>
        <taxon>Acari</taxon>
        <taxon>Acariformes</taxon>
        <taxon>Sarcoptiformes</taxon>
        <taxon>Oribatida</taxon>
        <taxon>Brachypylina</taxon>
        <taxon>Oppioidea</taxon>
        <taxon>Oppiidae</taxon>
        <taxon>Medioppia</taxon>
    </lineage>
</organism>
<dbReference type="PROSITE" id="PS50002">
    <property type="entry name" value="SH3"/>
    <property type="match status" value="1"/>
</dbReference>
<evidence type="ECO:0000256" key="12">
    <source>
        <dbReference type="ARBA" id="ARBA00048329"/>
    </source>
</evidence>
<dbReference type="PRINTS" id="PR00452">
    <property type="entry name" value="SH3DOMAIN"/>
</dbReference>
<evidence type="ECO:0000259" key="17">
    <source>
        <dbReference type="PROSITE" id="PS50002"/>
    </source>
</evidence>
<feature type="region of interest" description="Disordered" evidence="16">
    <location>
        <begin position="564"/>
        <end position="584"/>
    </location>
</feature>
<dbReference type="Pfam" id="PF07714">
    <property type="entry name" value="PK_Tyr_Ser-Thr"/>
    <property type="match status" value="1"/>
</dbReference>
<dbReference type="FunFam" id="3.30.200.20:FF:000085">
    <property type="entry name" value="Mitogen-activated protein kinase kinase kinase"/>
    <property type="match status" value="1"/>
</dbReference>
<dbReference type="PRINTS" id="PR00109">
    <property type="entry name" value="TYRKINASE"/>
</dbReference>
<keyword evidence="8 14" id="KW-0547">Nucleotide-binding</keyword>
<comment type="catalytic activity">
    <reaction evidence="12">
        <text>L-seryl-[protein] + ATP = O-phospho-L-seryl-[protein] + ADP + H(+)</text>
        <dbReference type="Rhea" id="RHEA:17989"/>
        <dbReference type="Rhea" id="RHEA-COMP:9863"/>
        <dbReference type="Rhea" id="RHEA-COMP:11604"/>
        <dbReference type="ChEBI" id="CHEBI:15378"/>
        <dbReference type="ChEBI" id="CHEBI:29999"/>
        <dbReference type="ChEBI" id="CHEBI:30616"/>
        <dbReference type="ChEBI" id="CHEBI:83421"/>
        <dbReference type="ChEBI" id="CHEBI:456216"/>
        <dbReference type="EC" id="2.7.11.25"/>
    </reaction>
</comment>
<evidence type="ECO:0000256" key="9">
    <source>
        <dbReference type="ARBA" id="ARBA00022777"/>
    </source>
</evidence>
<dbReference type="SUPFAM" id="SSF50044">
    <property type="entry name" value="SH3-domain"/>
    <property type="match status" value="1"/>
</dbReference>
<proteinExistence type="inferred from homology"/>
<dbReference type="Pfam" id="PF14604">
    <property type="entry name" value="SH3_9"/>
    <property type="match status" value="1"/>
</dbReference>
<dbReference type="InterPro" id="IPR035779">
    <property type="entry name" value="MLK1-3_SH3"/>
</dbReference>
<dbReference type="PROSITE" id="PS00108">
    <property type="entry name" value="PROTEIN_KINASE_ST"/>
    <property type="match status" value="1"/>
</dbReference>
<dbReference type="Gene3D" id="2.30.30.40">
    <property type="entry name" value="SH3 Domains"/>
    <property type="match status" value="1"/>
</dbReference>
<dbReference type="InterPro" id="IPR051681">
    <property type="entry name" value="Ser/Thr_Kinases-Pseudokinases"/>
</dbReference>
<evidence type="ECO:0000256" key="3">
    <source>
        <dbReference type="ARBA" id="ARBA00012406"/>
    </source>
</evidence>
<keyword evidence="4 13" id="KW-0728">SH3 domain</keyword>
<dbReference type="GO" id="GO:0006950">
    <property type="term" value="P:response to stress"/>
    <property type="evidence" value="ECO:0007669"/>
    <property type="project" value="UniProtKB-ARBA"/>
</dbReference>
<keyword evidence="6" id="KW-0808">Transferase</keyword>
<dbReference type="PROSITE" id="PS50011">
    <property type="entry name" value="PROTEIN_KINASE_DOM"/>
    <property type="match status" value="1"/>
</dbReference>
<dbReference type="GO" id="GO:0004706">
    <property type="term" value="F:JUN kinase kinase kinase activity"/>
    <property type="evidence" value="ECO:0007669"/>
    <property type="project" value="TreeGrafter"/>
</dbReference>
<dbReference type="Gene3D" id="3.30.200.20">
    <property type="entry name" value="Phosphorylase Kinase, domain 1"/>
    <property type="match status" value="1"/>
</dbReference>
<evidence type="ECO:0000256" key="8">
    <source>
        <dbReference type="ARBA" id="ARBA00022741"/>
    </source>
</evidence>
<keyword evidence="7" id="KW-0677">Repeat</keyword>
<dbReference type="OrthoDB" id="339325at2759"/>
<dbReference type="InterPro" id="IPR011009">
    <property type="entry name" value="Kinase-like_dom_sf"/>
</dbReference>
<dbReference type="AlphaFoldDB" id="A0A7R9KDD2"/>
<name>A0A7R9KDD2_9ACAR</name>
<evidence type="ECO:0000256" key="2">
    <source>
        <dbReference type="ARBA" id="ARBA00006529"/>
    </source>
</evidence>
<dbReference type="SMART" id="SM00220">
    <property type="entry name" value="S_TKc"/>
    <property type="match status" value="1"/>
</dbReference>
<dbReference type="InterPro" id="IPR036028">
    <property type="entry name" value="SH3-like_dom_sf"/>
</dbReference>